<comment type="caution">
    <text evidence="3">The sequence shown here is derived from an EMBL/GenBank/DDBJ whole genome shotgun (WGS) entry which is preliminary data.</text>
</comment>
<name>A0A4Q5IVX6_9ACTN</name>
<evidence type="ECO:0000313" key="4">
    <source>
        <dbReference type="Proteomes" id="UP000291189"/>
    </source>
</evidence>
<feature type="transmembrane region" description="Helical" evidence="2">
    <location>
        <begin position="80"/>
        <end position="98"/>
    </location>
</feature>
<evidence type="ECO:0000256" key="2">
    <source>
        <dbReference type="SAM" id="Phobius"/>
    </source>
</evidence>
<keyword evidence="4" id="KW-1185">Reference proteome</keyword>
<evidence type="ECO:0000256" key="1">
    <source>
        <dbReference type="SAM" id="MobiDB-lite"/>
    </source>
</evidence>
<evidence type="ECO:0000313" key="3">
    <source>
        <dbReference type="EMBL" id="RYU10230.1"/>
    </source>
</evidence>
<organism evidence="3 4">
    <name type="scientific">Nocardioides iriomotensis</name>
    <dbReference type="NCBI Taxonomy" id="715784"/>
    <lineage>
        <taxon>Bacteria</taxon>
        <taxon>Bacillati</taxon>
        <taxon>Actinomycetota</taxon>
        <taxon>Actinomycetes</taxon>
        <taxon>Propionibacteriales</taxon>
        <taxon>Nocardioidaceae</taxon>
        <taxon>Nocardioides</taxon>
    </lineage>
</organism>
<keyword evidence="2" id="KW-0812">Transmembrane</keyword>
<proteinExistence type="predicted"/>
<keyword evidence="2" id="KW-1133">Transmembrane helix</keyword>
<dbReference type="EMBL" id="SDPU01000032">
    <property type="protein sequence ID" value="RYU10230.1"/>
    <property type="molecule type" value="Genomic_DNA"/>
</dbReference>
<keyword evidence="2" id="KW-0472">Membrane</keyword>
<dbReference type="RefSeq" id="WP_129988667.1">
    <property type="nucleotide sequence ID" value="NZ_SDPU01000032.1"/>
</dbReference>
<gene>
    <name evidence="3" type="ORF">ETU37_17685</name>
</gene>
<feature type="compositionally biased region" description="Basic and acidic residues" evidence="1">
    <location>
        <begin position="1"/>
        <end position="27"/>
    </location>
</feature>
<feature type="region of interest" description="Disordered" evidence="1">
    <location>
        <begin position="1"/>
        <end position="37"/>
    </location>
</feature>
<sequence>MTEHDDQHDDQHDPEQDPRQDEVRRLLGELPDPGPLPADVAARLDDRLAALVAERAGGSEHAEVTDLAAARARRRRWRTALVAAASVAVLGIGIGTVADDLLPGGGSSESATTADAGGDSMMREAAPDAPTDQGGAKTYSQDSDGAPGTESGGAAAGARRAPVRSATLDEDLARIAARADQQRALTADTPGTASALAPCAVPRLADGDQAVPVRFDGDPATLVLRAPSGGTREAQVYACDTGDAQLAQGSVPAR</sequence>
<reference evidence="3 4" key="1">
    <citation type="submission" date="2019-01" db="EMBL/GenBank/DDBJ databases">
        <title>Nocardioides guangzhouensis sp. nov., an actinobacterium isolated from soil.</title>
        <authorList>
            <person name="Fu Y."/>
            <person name="Cai Y."/>
            <person name="Lin Z."/>
            <person name="Chen P."/>
        </authorList>
    </citation>
    <scope>NUCLEOTIDE SEQUENCE [LARGE SCALE GENOMIC DNA]</scope>
    <source>
        <strain evidence="3 4">NBRC 105384</strain>
    </source>
</reference>
<feature type="region of interest" description="Disordered" evidence="1">
    <location>
        <begin position="98"/>
        <end position="163"/>
    </location>
</feature>
<dbReference type="Proteomes" id="UP000291189">
    <property type="component" value="Unassembled WGS sequence"/>
</dbReference>
<accession>A0A4Q5IVX6</accession>
<dbReference type="AlphaFoldDB" id="A0A4Q5IVX6"/>
<protein>
    <submittedName>
        <fullName evidence="3">Uncharacterized protein</fullName>
    </submittedName>
</protein>